<reference evidence="2 3" key="1">
    <citation type="submission" date="2018-10" db="EMBL/GenBank/DDBJ databases">
        <title>Draft genome sequence for the type isolate of Erwinia psidii, agent causal of bacterial blight in guava (Psidium guajava) and wilt and die-back of Eucalyptus spp.</title>
        <authorList>
            <person name="Hermenegildo P.S."/>
            <person name="Santos S.A."/>
            <person name="Guimaraes L.M.S."/>
            <person name="Vidigal P.M.P."/>
            <person name="Pereira I.C."/>
            <person name="Badel J.L."/>
            <person name="Alfenas-Zerbini P."/>
            <person name="Ferreira M.A.S.V."/>
            <person name="Alfenas A.C."/>
        </authorList>
    </citation>
    <scope>NUCLEOTIDE SEQUENCE [LARGE SCALE GENOMIC DNA]</scope>
    <source>
        <strain evidence="2 3">IBSBF 435</strain>
    </source>
</reference>
<dbReference type="PANTHER" id="PTHR30083">
    <property type="entry name" value="TRANSCRIPTIONAL REGULATOR-RELATED"/>
    <property type="match status" value="1"/>
</dbReference>
<dbReference type="InterPro" id="IPR021845">
    <property type="entry name" value="DUF3440"/>
</dbReference>
<comment type="caution">
    <text evidence="2">The sequence shown here is derived from an EMBL/GenBank/DDBJ whole genome shotgun (WGS) entry which is preliminary data.</text>
</comment>
<dbReference type="GO" id="GO:0071453">
    <property type="term" value="P:cellular response to oxygen levels"/>
    <property type="evidence" value="ECO:0007669"/>
    <property type="project" value="TreeGrafter"/>
</dbReference>
<dbReference type="Proteomes" id="UP000279457">
    <property type="component" value="Unassembled WGS sequence"/>
</dbReference>
<dbReference type="CDD" id="cd23947">
    <property type="entry name" value="PAPS_reductase-like_YbdN"/>
    <property type="match status" value="1"/>
</dbReference>
<dbReference type="Pfam" id="PF01507">
    <property type="entry name" value="PAPS_reduct"/>
    <property type="match status" value="1"/>
</dbReference>
<protein>
    <submittedName>
        <fullName evidence="2">DUF3440 domain-containing protein</fullName>
    </submittedName>
</protein>
<evidence type="ECO:0000313" key="2">
    <source>
        <dbReference type="EMBL" id="RQM36937.1"/>
    </source>
</evidence>
<evidence type="ECO:0000313" key="3">
    <source>
        <dbReference type="Proteomes" id="UP000279457"/>
    </source>
</evidence>
<dbReference type="RefSeq" id="WP_124234265.1">
    <property type="nucleotide sequence ID" value="NZ_RHHM01000015.1"/>
</dbReference>
<organism evidence="2 3">
    <name type="scientific">Erwinia psidii</name>
    <dbReference type="NCBI Taxonomy" id="69224"/>
    <lineage>
        <taxon>Bacteria</taxon>
        <taxon>Pseudomonadati</taxon>
        <taxon>Pseudomonadota</taxon>
        <taxon>Gammaproteobacteria</taxon>
        <taxon>Enterobacterales</taxon>
        <taxon>Erwiniaceae</taxon>
        <taxon>Erwinia</taxon>
    </lineage>
</organism>
<feature type="domain" description="Phosphoadenosine phosphosulphate reductase" evidence="1">
    <location>
        <begin position="28"/>
        <end position="229"/>
    </location>
</feature>
<sequence length="402" mass="47724">MEKITLGKSVLTAAQDRIFWVFETFDKVCLSFSGGKDSTVMLHLAAEGARKQNRKFSVLFVDWEVQFSHTITHVTQMKELYSDVIETFFWVALPLTTTNGTSQYQPFWTCWDKEAEWVRSPPSDAITDKNFFPFYYYGIDFEEFIPEFGKWFAGNRSTAILVGIRAEESLNRYRSIISGRKMRYMDDKPWTTASESGFSYYIYPLYDWRIKDIWLYCAKEQRPMNPIYELMHKAGIPPYKMRICEPYGSEQRKSLWLFQILDPDIWNKASQRVKGANSGALYGRSCSLFYGQKNLSKPDNLSWQKYVSFLLKTSPHQTAEHYKNKIFIYLSWHQQRNYPNNIPEEQDNDLGAKDIPSWRRICKCIMKNDYWCRILSFSPTKMSSYERYCKRIQSRRKQWKLL</sequence>
<evidence type="ECO:0000259" key="1">
    <source>
        <dbReference type="Pfam" id="PF01507"/>
    </source>
</evidence>
<dbReference type="EMBL" id="RHHM01000015">
    <property type="protein sequence ID" value="RQM36937.1"/>
    <property type="molecule type" value="Genomic_DNA"/>
</dbReference>
<dbReference type="InterPro" id="IPR014729">
    <property type="entry name" value="Rossmann-like_a/b/a_fold"/>
</dbReference>
<dbReference type="GO" id="GO:0003824">
    <property type="term" value="F:catalytic activity"/>
    <property type="evidence" value="ECO:0007669"/>
    <property type="project" value="InterPro"/>
</dbReference>
<accession>A0A3N6RX49</accession>
<name>A0A3N6RX49_9GAMM</name>
<dbReference type="SUPFAM" id="SSF52402">
    <property type="entry name" value="Adenine nucleotide alpha hydrolases-like"/>
    <property type="match status" value="1"/>
</dbReference>
<keyword evidence="3" id="KW-1185">Reference proteome</keyword>
<proteinExistence type="predicted"/>
<dbReference type="InterPro" id="IPR002500">
    <property type="entry name" value="PAPS_reduct_dom"/>
</dbReference>
<dbReference type="PANTHER" id="PTHR30083:SF0">
    <property type="entry name" value="3'-PHOSPHOADENOSINE 5'-PHOSPHOSULFATE SULFOTRANSFERASE (PAPS REDUCTASE)_FAD SYNTHETASE"/>
    <property type="match status" value="1"/>
</dbReference>
<dbReference type="AlphaFoldDB" id="A0A3N6RX49"/>
<dbReference type="Pfam" id="PF11922">
    <property type="entry name" value="DUF3440"/>
    <property type="match status" value="2"/>
</dbReference>
<dbReference type="OrthoDB" id="9774475at2"/>
<dbReference type="Gene3D" id="3.40.50.620">
    <property type="entry name" value="HUPs"/>
    <property type="match status" value="1"/>
</dbReference>
<gene>
    <name evidence="2" type="ORF">EB241_17275</name>
</gene>